<feature type="transmembrane region" description="Helical" evidence="11">
    <location>
        <begin position="193"/>
        <end position="211"/>
    </location>
</feature>
<evidence type="ECO:0000256" key="9">
    <source>
        <dbReference type="ARBA" id="ARBA00022989"/>
    </source>
</evidence>
<feature type="transmembrane region" description="Helical" evidence="11">
    <location>
        <begin position="285"/>
        <end position="310"/>
    </location>
</feature>
<accession>A0ABQ8YTX1</accession>
<evidence type="ECO:0000256" key="12">
    <source>
        <dbReference type="SAM" id="MobiDB-lite"/>
    </source>
</evidence>
<comment type="pathway">
    <text evidence="2 11">Glycolipid biosynthesis; glycosylphosphatidylinositol-anchor biosynthesis.</text>
</comment>
<sequence>MASLKKVLFLSVLSRIFLILYTILCGIVNTDYDTSGHKGSIISSLIRWDSIWFLGISESGYQHEQAFAFFPGYPIFVKIMSSFTHLSIPLCSVIISNTSFVLSSLVLYELGKITLHDEKKAYRSFLLFLITPSNIFMSSFYTESIFSFFTFTGCYLIQNFQFVGKNRIRSICKLILSIVFFTLSSTIRSNGTINSGFIIYSLFLALKNWILSQRNHHQQQEKKKTEKSKNNRSQEKKKTTQNKNKNKKKNKKENQERKKKQQEKPKQNQKEIENENAKLKGKITFFSLLIIVSKVILVSLIIVISLVLIFSPNVYFQYKAYLKFCKGSTIKQTPEWCLLKIPSIYNYIQLKYWNVGFLNYWTPLQIPNFLLAAPMIFCILVALIRYIKNDYKRFLTLGIAKSGRSKIGFFSNDTFVYIFHLMFLGFVGLFFMHIQVITRFVTSSSPVIFWFLEDYLSDQKVHKFKKAILLFWFVLYTFIGPLLFSNFYPWT</sequence>
<evidence type="ECO:0000313" key="13">
    <source>
        <dbReference type="EMBL" id="KAJ6248056.1"/>
    </source>
</evidence>
<proteinExistence type="inferred from homology"/>
<keyword evidence="10 11" id="KW-0472">Membrane</keyword>
<comment type="function">
    <text evidence="11">Mannosyltransferase involved in glycosylphosphatidylinositol-anchor biosynthesis.</text>
</comment>
<dbReference type="InterPro" id="IPR007315">
    <property type="entry name" value="PIG-V/Gpi18"/>
</dbReference>
<name>A0ABQ8YTX1_9EUKA</name>
<feature type="compositionally biased region" description="Basic and acidic residues" evidence="12">
    <location>
        <begin position="252"/>
        <end position="273"/>
    </location>
</feature>
<dbReference type="InterPro" id="IPR027387">
    <property type="entry name" value="Cytb/b6-like_sf"/>
</dbReference>
<reference evidence="13" key="1">
    <citation type="submission" date="2022-08" db="EMBL/GenBank/DDBJ databases">
        <title>Novel sulfate-reducing endosymbionts in the free-living metamonad Anaeramoeba.</title>
        <authorList>
            <person name="Jerlstrom-Hultqvist J."/>
            <person name="Cepicka I."/>
            <person name="Gallot-Lavallee L."/>
            <person name="Salas-Leiva D."/>
            <person name="Curtis B.A."/>
            <person name="Zahonova K."/>
            <person name="Pipaliya S."/>
            <person name="Dacks J."/>
            <person name="Roger A.J."/>
        </authorList>
    </citation>
    <scope>NUCLEOTIDE SEQUENCE</scope>
    <source>
        <strain evidence="13">Schooner1</strain>
    </source>
</reference>
<feature type="transmembrane region" description="Helical" evidence="11">
    <location>
        <begin position="145"/>
        <end position="163"/>
    </location>
</feature>
<dbReference type="EMBL" id="JAOAOG010000119">
    <property type="protein sequence ID" value="KAJ6248056.1"/>
    <property type="molecule type" value="Genomic_DNA"/>
</dbReference>
<evidence type="ECO:0000256" key="10">
    <source>
        <dbReference type="ARBA" id="ARBA00023136"/>
    </source>
</evidence>
<dbReference type="PANTHER" id="PTHR12468">
    <property type="entry name" value="GPI MANNOSYLTRANSFERASE 2"/>
    <property type="match status" value="1"/>
</dbReference>
<feature type="transmembrane region" description="Helical" evidence="11">
    <location>
        <begin position="86"/>
        <end position="108"/>
    </location>
</feature>
<comment type="similarity">
    <text evidence="3 11">Belongs to the PIGV family.</text>
</comment>
<dbReference type="EC" id="2.4.1.-" evidence="11"/>
<dbReference type="Gene3D" id="1.20.810.10">
    <property type="entry name" value="Cytochrome Bc1 Complex, Chain C"/>
    <property type="match status" value="1"/>
</dbReference>
<feature type="region of interest" description="Disordered" evidence="12">
    <location>
        <begin position="217"/>
        <end position="273"/>
    </location>
</feature>
<dbReference type="Proteomes" id="UP001150062">
    <property type="component" value="Unassembled WGS sequence"/>
</dbReference>
<keyword evidence="7 11" id="KW-0812">Transmembrane</keyword>
<keyword evidence="5 11" id="KW-0328">Glycosyltransferase</keyword>
<organism evidence="13 14">
    <name type="scientific">Anaeramoeba flamelloides</name>
    <dbReference type="NCBI Taxonomy" id="1746091"/>
    <lineage>
        <taxon>Eukaryota</taxon>
        <taxon>Metamonada</taxon>
        <taxon>Anaeramoebidae</taxon>
        <taxon>Anaeramoeba</taxon>
    </lineage>
</organism>
<feature type="transmembrane region" description="Helical" evidence="11">
    <location>
        <begin position="120"/>
        <end position="139"/>
    </location>
</feature>
<gene>
    <name evidence="13" type="ORF">M0813_18159</name>
</gene>
<evidence type="ECO:0000256" key="8">
    <source>
        <dbReference type="ARBA" id="ARBA00022824"/>
    </source>
</evidence>
<evidence type="ECO:0000256" key="7">
    <source>
        <dbReference type="ARBA" id="ARBA00022692"/>
    </source>
</evidence>
<evidence type="ECO:0000256" key="11">
    <source>
        <dbReference type="RuleBase" id="RU363112"/>
    </source>
</evidence>
<keyword evidence="9 11" id="KW-1133">Transmembrane helix</keyword>
<feature type="transmembrane region" description="Helical" evidence="11">
    <location>
        <begin position="7"/>
        <end position="29"/>
    </location>
</feature>
<feature type="transmembrane region" description="Helical" evidence="11">
    <location>
        <begin position="170"/>
        <end position="187"/>
    </location>
</feature>
<evidence type="ECO:0000313" key="14">
    <source>
        <dbReference type="Proteomes" id="UP001150062"/>
    </source>
</evidence>
<dbReference type="PANTHER" id="PTHR12468:SF2">
    <property type="entry name" value="GPI MANNOSYLTRANSFERASE 2"/>
    <property type="match status" value="1"/>
</dbReference>
<dbReference type="Pfam" id="PF04188">
    <property type="entry name" value="Mannosyl_trans2"/>
    <property type="match status" value="2"/>
</dbReference>
<feature type="transmembrane region" description="Helical" evidence="11">
    <location>
        <begin position="366"/>
        <end position="387"/>
    </location>
</feature>
<evidence type="ECO:0000256" key="4">
    <source>
        <dbReference type="ARBA" id="ARBA00022502"/>
    </source>
</evidence>
<keyword evidence="8 11" id="KW-0256">Endoplasmic reticulum</keyword>
<protein>
    <recommendedName>
        <fullName evidence="11">GPI mannosyltransferase 2</fullName>
        <ecNumber evidence="11">2.4.1.-</ecNumber>
    </recommendedName>
</protein>
<evidence type="ECO:0000256" key="6">
    <source>
        <dbReference type="ARBA" id="ARBA00022679"/>
    </source>
</evidence>
<evidence type="ECO:0000256" key="2">
    <source>
        <dbReference type="ARBA" id="ARBA00004687"/>
    </source>
</evidence>
<feature type="compositionally biased region" description="Basic and acidic residues" evidence="12">
    <location>
        <begin position="218"/>
        <end position="238"/>
    </location>
</feature>
<feature type="transmembrane region" description="Helical" evidence="11">
    <location>
        <begin position="407"/>
        <end position="431"/>
    </location>
</feature>
<evidence type="ECO:0000256" key="3">
    <source>
        <dbReference type="ARBA" id="ARBA00008698"/>
    </source>
</evidence>
<feature type="transmembrane region" description="Helical" evidence="11">
    <location>
        <begin position="468"/>
        <end position="488"/>
    </location>
</feature>
<evidence type="ECO:0000256" key="1">
    <source>
        <dbReference type="ARBA" id="ARBA00004477"/>
    </source>
</evidence>
<dbReference type="GO" id="GO:0016757">
    <property type="term" value="F:glycosyltransferase activity"/>
    <property type="evidence" value="ECO:0007669"/>
    <property type="project" value="UniProtKB-KW"/>
</dbReference>
<comment type="caution">
    <text evidence="13">The sequence shown here is derived from an EMBL/GenBank/DDBJ whole genome shotgun (WGS) entry which is preliminary data.</text>
</comment>
<comment type="subcellular location">
    <subcellularLocation>
        <location evidence="1 11">Endoplasmic reticulum membrane</location>
        <topology evidence="1 11">Multi-pass membrane protein</topology>
    </subcellularLocation>
</comment>
<keyword evidence="6 11" id="KW-0808">Transferase</keyword>
<keyword evidence="4 11" id="KW-0337">GPI-anchor biosynthesis</keyword>
<evidence type="ECO:0000256" key="5">
    <source>
        <dbReference type="ARBA" id="ARBA00022676"/>
    </source>
</evidence>
<keyword evidence="14" id="KW-1185">Reference proteome</keyword>